<dbReference type="SMART" id="SM00387">
    <property type="entry name" value="HATPase_c"/>
    <property type="match status" value="1"/>
</dbReference>
<sequence>MIFLFFLASQIPIDNPATNRNPLLDISKKGGWYLYENVSSHSDIISILDFVHNLDDIIDQLQSLNYKIALGPDPLFRYAISLNGDIQDSGYSLISQPENIEFEFHFVWPSTNAIFFLIFNSIIFIFMIGISLFSMKIHKKLPFYMRTNTTKQFLSSSANLPSSDLVKQMEDKSLKKKIITTTETSYDTKNLYTERIHIVPFCADYHMILVSKMKIEDAEISTPMPIDKGIVNQDDFVEARKFEVFAYNDPIKKLTKVELKSVSGSLLIQISPENRVLFGNLYFQYTRVYSIIISLIIHLFSTQPSIKNFVENIKEMYNCLDYTAIAFFVCHPKTGKYDEIAFFARNEEIRLTLLKYIDSYIQSPDKQITKITNYEGHRIFGEKYELGGIAYIFQCAINHSYFIVRSPEKMITSWIVFIISYYHANFSTKDDSHAYERLMKIIYENPLFSVIENKNDKVYQNGQIFGNNQLLTNSRQFNDLFNQCNYNERSVIRHNHKLISMIPQTFRDTNELTAESLLLKDNESKNNILHTYHHIYSINDANLNQEETNPSAENQTEKQSDIKPDTKPESKSDVNINTENNYIQSNHENVKETRMLFVEDLSYFSDLESKIHMDNEDIEMASSMLKLHKLLNESTLASDSLSKELGYFLPLTSLMELVYPDDVHLLREIKPDRIAIFRLKELSGNPAWYCAICAESPKKSFIGYIFGINEFSSDKNFSDDNFDDSILSAVNDLFALWSLDLDTGEVVSSIIHTPFVSAHIEDIYRLVHPNDVANFKECITKPGNGLSRCQLRMSLNNTNEYVWHEVLVSQIPKNKAIVLVFNISEQKATLDALVEARQLVDLALYHSSVVQWIFEDAETPERIFTSGPITYEPLLINWTSIYHNILPEFQEVTRNTFLKALNSDEPFEVKAPIFFDSIRWILLRGRRGMKKGQLIGVYFDLTELKEASNALEKQRMAAEEAASAKSTFLANMSHEIRTPLNGMCGLLEFLQASEVTEEEQVMLNYIQSSFTRLLELLNDTLDLAKIDQNKMQVSYANFAPADIFEPLYTQTYNTLKNNQLVNVEMDIDPNFPLLFYGDPHFTFRVITNLVSNAMKFTEKGTISLIVKQTQENTMTVLVKDTGIGISEEKQQMIFESFTQLDSSITRPYGGSGIGLSLFSKMVKLLNGNIKLESSPGEGSTFTVEFPFEPIYVPFLTKTLKSTKLFIFIPFNLECIELIRKFADFYGFSILKKPSEVNNENISQIKMIIIQNEKDQVDESLKILTKNSLLNKSSTIANEIRKFMILSSEKEKHDSQFEGVLLPLTASWLRKHFVGLKLHRKKVVERDLNNLMFDVLVAEDNQTNKIVVKKILQKLHCKFTIVDNGKEAIDELEQNKYDLILMDHHMPELDGPEATKLIRACEKEYSSIPIIAMTASTAKEDKDECLNAGMNSFVSKPVKVAELALIMIRVTNQTPEQY</sequence>
<dbReference type="CDD" id="cd16922">
    <property type="entry name" value="HATPase_EvgS-ArcB-TorS-like"/>
    <property type="match status" value="1"/>
</dbReference>
<evidence type="ECO:0000259" key="6">
    <source>
        <dbReference type="PROSITE" id="PS50109"/>
    </source>
</evidence>
<proteinExistence type="predicted"/>
<evidence type="ECO:0000313" key="8">
    <source>
        <dbReference type="EMBL" id="OHS98475.1"/>
    </source>
</evidence>
<feature type="transmembrane region" description="Helical" evidence="5">
    <location>
        <begin position="113"/>
        <end position="135"/>
    </location>
</feature>
<dbReference type="Gene3D" id="3.30.565.10">
    <property type="entry name" value="Histidine kinase-like ATPase, C-terminal domain"/>
    <property type="match status" value="1"/>
</dbReference>
<dbReference type="Proteomes" id="UP000179807">
    <property type="component" value="Unassembled WGS sequence"/>
</dbReference>
<gene>
    <name evidence="8" type="ORF">TRFO_35102</name>
</gene>
<feature type="compositionally biased region" description="Basic and acidic residues" evidence="4">
    <location>
        <begin position="555"/>
        <end position="572"/>
    </location>
</feature>
<keyword evidence="5" id="KW-1133">Transmembrane helix</keyword>
<protein>
    <submittedName>
        <fullName evidence="8">Sensor histidine kinase</fullName>
    </submittedName>
</protein>
<dbReference type="Pfam" id="PF00512">
    <property type="entry name" value="HisKA"/>
    <property type="match status" value="1"/>
</dbReference>
<reference evidence="8" key="1">
    <citation type="submission" date="2016-10" db="EMBL/GenBank/DDBJ databases">
        <authorList>
            <person name="Benchimol M."/>
            <person name="Almeida L.G."/>
            <person name="Vasconcelos A.T."/>
            <person name="Perreira-Neves A."/>
            <person name="Rosa I.A."/>
            <person name="Tasca T."/>
            <person name="Bogo M.R."/>
            <person name="de Souza W."/>
        </authorList>
    </citation>
    <scope>NUCLEOTIDE SEQUENCE [LARGE SCALE GENOMIC DNA]</scope>
    <source>
        <strain evidence="8">K</strain>
    </source>
</reference>
<feature type="modified residue" description="4-aspartylphosphate" evidence="3">
    <location>
        <position position="1382"/>
    </location>
</feature>
<dbReference type="SMART" id="SM00448">
    <property type="entry name" value="REC"/>
    <property type="match status" value="1"/>
</dbReference>
<dbReference type="Gene3D" id="3.40.50.2300">
    <property type="match status" value="1"/>
</dbReference>
<dbReference type="Gene3D" id="1.10.287.130">
    <property type="match status" value="1"/>
</dbReference>
<dbReference type="RefSeq" id="XP_068351612.1">
    <property type="nucleotide sequence ID" value="XM_068510060.1"/>
</dbReference>
<keyword evidence="9" id="KW-1185">Reference proteome</keyword>
<dbReference type="InterPro" id="IPR011006">
    <property type="entry name" value="CheY-like_superfamily"/>
</dbReference>
<evidence type="ECO:0000256" key="2">
    <source>
        <dbReference type="ARBA" id="ARBA00023012"/>
    </source>
</evidence>
<dbReference type="PRINTS" id="PR00344">
    <property type="entry name" value="BCTRLSENSOR"/>
</dbReference>
<dbReference type="OrthoDB" id="10266508at2759"/>
<evidence type="ECO:0000256" key="4">
    <source>
        <dbReference type="SAM" id="MobiDB-lite"/>
    </source>
</evidence>
<feature type="domain" description="Response regulatory" evidence="7">
    <location>
        <begin position="1333"/>
        <end position="1450"/>
    </location>
</feature>
<evidence type="ECO:0000313" key="9">
    <source>
        <dbReference type="Proteomes" id="UP000179807"/>
    </source>
</evidence>
<keyword evidence="5" id="KW-0812">Transmembrane</keyword>
<dbReference type="PANTHER" id="PTHR45339:SF1">
    <property type="entry name" value="HYBRID SIGNAL TRANSDUCTION HISTIDINE KINASE J"/>
    <property type="match status" value="1"/>
</dbReference>
<feature type="domain" description="Histidine kinase" evidence="6">
    <location>
        <begin position="971"/>
        <end position="1189"/>
    </location>
</feature>
<dbReference type="CDD" id="cd17546">
    <property type="entry name" value="REC_hyHK_CKI1_RcsC-like"/>
    <property type="match status" value="1"/>
</dbReference>
<dbReference type="InterPro" id="IPR036097">
    <property type="entry name" value="HisK_dim/P_sf"/>
</dbReference>
<dbReference type="SUPFAM" id="SSF55874">
    <property type="entry name" value="ATPase domain of HSP90 chaperone/DNA topoisomerase II/histidine kinase"/>
    <property type="match status" value="1"/>
</dbReference>
<dbReference type="GO" id="GO:0000155">
    <property type="term" value="F:phosphorelay sensor kinase activity"/>
    <property type="evidence" value="ECO:0007669"/>
    <property type="project" value="InterPro"/>
</dbReference>
<dbReference type="PROSITE" id="PS50110">
    <property type="entry name" value="RESPONSE_REGULATORY"/>
    <property type="match status" value="1"/>
</dbReference>
<organism evidence="8 9">
    <name type="scientific">Tritrichomonas foetus</name>
    <dbReference type="NCBI Taxonomy" id="1144522"/>
    <lineage>
        <taxon>Eukaryota</taxon>
        <taxon>Metamonada</taxon>
        <taxon>Parabasalia</taxon>
        <taxon>Tritrichomonadida</taxon>
        <taxon>Tritrichomonadidae</taxon>
        <taxon>Tritrichomonas</taxon>
    </lineage>
</organism>
<dbReference type="Pfam" id="PF00072">
    <property type="entry name" value="Response_reg"/>
    <property type="match status" value="1"/>
</dbReference>
<dbReference type="Pfam" id="PF02518">
    <property type="entry name" value="HATPase_c"/>
    <property type="match status" value="1"/>
</dbReference>
<dbReference type="SUPFAM" id="SSF47384">
    <property type="entry name" value="Homodimeric domain of signal transducing histidine kinase"/>
    <property type="match status" value="1"/>
</dbReference>
<dbReference type="GeneID" id="94844764"/>
<dbReference type="InterPro" id="IPR005467">
    <property type="entry name" value="His_kinase_dom"/>
</dbReference>
<keyword evidence="8" id="KW-0418">Kinase</keyword>
<keyword evidence="1 3" id="KW-0597">Phosphoprotein</keyword>
<evidence type="ECO:0000256" key="1">
    <source>
        <dbReference type="ARBA" id="ARBA00022553"/>
    </source>
</evidence>
<evidence type="ECO:0000256" key="3">
    <source>
        <dbReference type="PROSITE-ProRule" id="PRU00169"/>
    </source>
</evidence>
<dbReference type="SMART" id="SM00388">
    <property type="entry name" value="HisKA"/>
    <property type="match status" value="1"/>
</dbReference>
<dbReference type="InterPro" id="IPR003661">
    <property type="entry name" value="HisK_dim/P_dom"/>
</dbReference>
<dbReference type="InterPro" id="IPR036890">
    <property type="entry name" value="HATPase_C_sf"/>
</dbReference>
<keyword evidence="2" id="KW-0902">Two-component regulatory system</keyword>
<keyword evidence="8" id="KW-0808">Transferase</keyword>
<evidence type="ECO:0000259" key="7">
    <source>
        <dbReference type="PROSITE" id="PS50110"/>
    </source>
</evidence>
<dbReference type="EMBL" id="MLAK01001053">
    <property type="protein sequence ID" value="OHS98475.1"/>
    <property type="molecule type" value="Genomic_DNA"/>
</dbReference>
<accession>A0A1J4JLP2</accession>
<dbReference type="VEuPathDB" id="TrichDB:TRFO_35102"/>
<dbReference type="SUPFAM" id="SSF52172">
    <property type="entry name" value="CheY-like"/>
    <property type="match status" value="1"/>
</dbReference>
<feature type="region of interest" description="Disordered" evidence="4">
    <location>
        <begin position="546"/>
        <end position="574"/>
    </location>
</feature>
<evidence type="ECO:0000256" key="5">
    <source>
        <dbReference type="SAM" id="Phobius"/>
    </source>
</evidence>
<name>A0A1J4JLP2_9EUKA</name>
<comment type="caution">
    <text evidence="8">The sequence shown here is derived from an EMBL/GenBank/DDBJ whole genome shotgun (WGS) entry which is preliminary data.</text>
</comment>
<dbReference type="CDD" id="cd00082">
    <property type="entry name" value="HisKA"/>
    <property type="match status" value="1"/>
</dbReference>
<dbReference type="PROSITE" id="PS50109">
    <property type="entry name" value="HIS_KIN"/>
    <property type="match status" value="1"/>
</dbReference>
<dbReference type="PANTHER" id="PTHR45339">
    <property type="entry name" value="HYBRID SIGNAL TRANSDUCTION HISTIDINE KINASE J"/>
    <property type="match status" value="1"/>
</dbReference>
<dbReference type="InterPro" id="IPR001789">
    <property type="entry name" value="Sig_transdc_resp-reg_receiver"/>
</dbReference>
<dbReference type="InterPro" id="IPR003594">
    <property type="entry name" value="HATPase_dom"/>
</dbReference>
<dbReference type="InterPro" id="IPR004358">
    <property type="entry name" value="Sig_transdc_His_kin-like_C"/>
</dbReference>
<keyword evidence="5" id="KW-0472">Membrane</keyword>